<protein>
    <submittedName>
        <fullName evidence="1">Sporulation protein</fullName>
    </submittedName>
</protein>
<dbReference type="Proteomes" id="UP000283095">
    <property type="component" value="Chromosome"/>
</dbReference>
<dbReference type="PANTHER" id="PTHR40053:SF1">
    <property type="entry name" value="SPORULATION-CONTROL PROTEIN SPO0M"/>
    <property type="match status" value="1"/>
</dbReference>
<dbReference type="InterPro" id="IPR009776">
    <property type="entry name" value="Spore_0_M"/>
</dbReference>
<dbReference type="AlphaFoldDB" id="A0A3T0KXV0"/>
<dbReference type="PANTHER" id="PTHR40053">
    <property type="entry name" value="SPORULATION-CONTROL PROTEIN SPO0M"/>
    <property type="match status" value="1"/>
</dbReference>
<evidence type="ECO:0000313" key="1">
    <source>
        <dbReference type="EMBL" id="AZV45149.1"/>
    </source>
</evidence>
<sequence>MILRKSMALLGIGSARIDLILQKEAHRPGEVVYGYFSINGGSIEQKLKRIDCNLVLTDKAAGIEKVIDTKIILTSKLVNSEELYTLPFTFRIPASIGASTDEISYRFQTKLHFNEGVTSQDQDIIQIL</sequence>
<dbReference type="EMBL" id="CP026095">
    <property type="protein sequence ID" value="AZV45149.1"/>
    <property type="molecule type" value="Genomic_DNA"/>
</dbReference>
<reference evidence="1 2" key="1">
    <citation type="submission" date="2018-01" db="EMBL/GenBank/DDBJ databases">
        <title>Bacillus asahii Genome sequencing and assembly.</title>
        <authorList>
            <person name="Jiang H."/>
            <person name="Feng Y."/>
            <person name="Zhao F."/>
            <person name="Lin X."/>
        </authorList>
    </citation>
    <scope>NUCLEOTIDE SEQUENCE [LARGE SCALE GENOMIC DNA]</scope>
    <source>
        <strain evidence="1 2">OM18</strain>
    </source>
</reference>
<dbReference type="Pfam" id="PF07070">
    <property type="entry name" value="Spo0M"/>
    <property type="match status" value="1"/>
</dbReference>
<organism evidence="1 2">
    <name type="scientific">Peribacillus asahii</name>
    <dbReference type="NCBI Taxonomy" id="228899"/>
    <lineage>
        <taxon>Bacteria</taxon>
        <taxon>Bacillati</taxon>
        <taxon>Bacillota</taxon>
        <taxon>Bacilli</taxon>
        <taxon>Bacillales</taxon>
        <taxon>Bacillaceae</taxon>
        <taxon>Peribacillus</taxon>
    </lineage>
</organism>
<name>A0A3T0KXV0_9BACI</name>
<accession>A0A3T0KXV0</accession>
<proteinExistence type="predicted"/>
<gene>
    <name evidence="1" type="ORF">BAOM_4569</name>
</gene>
<dbReference type="KEGG" id="pasa:BAOM_4569"/>
<evidence type="ECO:0000313" key="2">
    <source>
        <dbReference type="Proteomes" id="UP000283095"/>
    </source>
</evidence>
<dbReference type="RefSeq" id="WP_252282704.1">
    <property type="nucleotide sequence ID" value="NZ_CP026095.1"/>
</dbReference>